<dbReference type="AlphaFoldDB" id="B4CV81"/>
<evidence type="ECO:0000313" key="4">
    <source>
        <dbReference type="Proteomes" id="UP000005824"/>
    </source>
</evidence>
<dbReference type="InterPro" id="IPR010496">
    <property type="entry name" value="AL/BT2_dom"/>
</dbReference>
<keyword evidence="4" id="KW-1185">Reference proteome</keyword>
<accession>B4CV81</accession>
<dbReference type="STRING" id="497964.CfE428DRAFT_0594"/>
<feature type="domain" description="3-keto-alpha-glucoside-1,2-lyase/3-keto-2-hydroxy-glucal hydratase" evidence="2">
    <location>
        <begin position="36"/>
        <end position="232"/>
    </location>
</feature>
<feature type="signal peptide" evidence="1">
    <location>
        <begin position="1"/>
        <end position="22"/>
    </location>
</feature>
<keyword evidence="1" id="KW-0732">Signal</keyword>
<evidence type="ECO:0000256" key="1">
    <source>
        <dbReference type="SAM" id="SignalP"/>
    </source>
</evidence>
<dbReference type="Pfam" id="PF06439">
    <property type="entry name" value="3keto-disac_hyd"/>
    <property type="match status" value="1"/>
</dbReference>
<dbReference type="EMBL" id="ABVL01000001">
    <property type="protein sequence ID" value="EDY22469.1"/>
    <property type="molecule type" value="Genomic_DNA"/>
</dbReference>
<gene>
    <name evidence="3" type="ORF">CfE428DRAFT_0594</name>
</gene>
<dbReference type="Gene3D" id="2.60.120.560">
    <property type="entry name" value="Exo-inulinase, domain 1"/>
    <property type="match status" value="1"/>
</dbReference>
<proteinExistence type="predicted"/>
<evidence type="ECO:0000313" key="3">
    <source>
        <dbReference type="EMBL" id="EDY22469.1"/>
    </source>
</evidence>
<name>B4CV81_9BACT</name>
<dbReference type="Proteomes" id="UP000005824">
    <property type="component" value="Unassembled WGS sequence"/>
</dbReference>
<dbReference type="InParanoid" id="B4CV81"/>
<comment type="caution">
    <text evidence="3">The sequence shown here is derived from an EMBL/GenBank/DDBJ whole genome shotgun (WGS) entry which is preliminary data.</text>
</comment>
<dbReference type="eggNOG" id="COG2152">
    <property type="taxonomic scope" value="Bacteria"/>
</dbReference>
<organism evidence="3 4">
    <name type="scientific">Chthoniobacter flavus Ellin428</name>
    <dbReference type="NCBI Taxonomy" id="497964"/>
    <lineage>
        <taxon>Bacteria</taxon>
        <taxon>Pseudomonadati</taxon>
        <taxon>Verrucomicrobiota</taxon>
        <taxon>Spartobacteria</taxon>
        <taxon>Chthoniobacterales</taxon>
        <taxon>Chthoniobacteraceae</taxon>
        <taxon>Chthoniobacter</taxon>
    </lineage>
</organism>
<reference evidence="3 4" key="1">
    <citation type="journal article" date="2011" name="J. Bacteriol.">
        <title>Genome sequence of Chthoniobacter flavus Ellin428, an aerobic heterotrophic soil bacterium.</title>
        <authorList>
            <person name="Kant R."/>
            <person name="van Passel M.W."/>
            <person name="Palva A."/>
            <person name="Lucas S."/>
            <person name="Lapidus A."/>
            <person name="Glavina Del Rio T."/>
            <person name="Dalin E."/>
            <person name="Tice H."/>
            <person name="Bruce D."/>
            <person name="Goodwin L."/>
            <person name="Pitluck S."/>
            <person name="Larimer F.W."/>
            <person name="Land M.L."/>
            <person name="Hauser L."/>
            <person name="Sangwan P."/>
            <person name="de Vos W.M."/>
            <person name="Janssen P.H."/>
            <person name="Smidt H."/>
        </authorList>
    </citation>
    <scope>NUCLEOTIDE SEQUENCE [LARGE SCALE GENOMIC DNA]</scope>
    <source>
        <strain evidence="3 4">Ellin428</strain>
    </source>
</reference>
<sequence length="237" mass="26041" precursor="true">MIKSRFLPLVASLSILTVAAFAEDHNTLSAKEKADGWKLLFDGKDTDGWVAIGKTAFPEKGWSVQDGVLVHAEAGGGGDVVTKDRFENFELTFDWIIGAGANSGVKYNLPNPDKNVGFEYQLLDDEHHPDGIKGGRLHQTGSLYDLIEPPADKKINPVGEWNSSRIVVKGNHCEEWLNGVKTVEFELGSDDMKARIAKSKFAKVAHFGEKVSSPILLQDHGGLVKFRDIKIRTLDAK</sequence>
<dbReference type="RefSeq" id="WP_006977921.1">
    <property type="nucleotide sequence ID" value="NZ_ABVL01000001.1"/>
</dbReference>
<dbReference type="GO" id="GO:0016787">
    <property type="term" value="F:hydrolase activity"/>
    <property type="evidence" value="ECO:0007669"/>
    <property type="project" value="InterPro"/>
</dbReference>
<feature type="chain" id="PRO_5002802135" description="3-keto-alpha-glucoside-1,2-lyase/3-keto-2-hydroxy-glucal hydratase domain-containing protein" evidence="1">
    <location>
        <begin position="23"/>
        <end position="237"/>
    </location>
</feature>
<evidence type="ECO:0000259" key="2">
    <source>
        <dbReference type="Pfam" id="PF06439"/>
    </source>
</evidence>
<protein>
    <recommendedName>
        <fullName evidence="2">3-keto-alpha-glucoside-1,2-lyase/3-keto-2-hydroxy-glucal hydratase domain-containing protein</fullName>
    </recommendedName>
</protein>